<dbReference type="GO" id="GO:0016746">
    <property type="term" value="F:acyltransferase activity"/>
    <property type="evidence" value="ECO:0007669"/>
    <property type="project" value="UniProtKB-KW"/>
</dbReference>
<evidence type="ECO:0000256" key="1">
    <source>
        <dbReference type="ARBA" id="ARBA00004533"/>
    </source>
</evidence>
<keyword evidence="5" id="KW-0472">Membrane</keyword>
<evidence type="ECO:0000313" key="8">
    <source>
        <dbReference type="Proteomes" id="UP001521931"/>
    </source>
</evidence>
<accession>A0ABS9Q6Q2</accession>
<evidence type="ECO:0000313" key="7">
    <source>
        <dbReference type="EMBL" id="MCG7323543.1"/>
    </source>
</evidence>
<reference evidence="7 8" key="1">
    <citation type="submission" date="2022-02" db="EMBL/GenBank/DDBJ databases">
        <title>Uncovering new skin microbiome diversity through culturing and metagenomics.</title>
        <authorList>
            <person name="Conlan S."/>
            <person name="Deming C."/>
            <person name="Nisc Comparative Sequencing Program N."/>
            <person name="Segre J.A."/>
        </authorList>
    </citation>
    <scope>NUCLEOTIDE SEQUENCE [LARGE SCALE GENOMIC DNA]</scope>
    <source>
        <strain evidence="7 8">ACRQZ</strain>
    </source>
</reference>
<organism evidence="7 8">
    <name type="scientific">Arsenicicoccus bolidensis</name>
    <dbReference type="NCBI Taxonomy" id="229480"/>
    <lineage>
        <taxon>Bacteria</taxon>
        <taxon>Bacillati</taxon>
        <taxon>Actinomycetota</taxon>
        <taxon>Actinomycetes</taxon>
        <taxon>Micrococcales</taxon>
        <taxon>Intrasporangiaceae</taxon>
        <taxon>Arsenicicoccus</taxon>
    </lineage>
</organism>
<keyword evidence="2" id="KW-1003">Cell membrane</keyword>
<dbReference type="NCBIfam" id="NF005919">
    <property type="entry name" value="PRK07920.1"/>
    <property type="match status" value="1"/>
</dbReference>
<keyword evidence="8" id="KW-1185">Reference proteome</keyword>
<sequence length="307" mass="33991">MPNRLADRATVWAFRAGWRVVRLLPARVAYAAFDRAADVTHRRDGRSVQRLRSNYARVRPELSPAELEAVVREGMRSYLRYWCDAFRLPDLTQQVLHETVRVVGDQGVRDSLREGRGAVMFLGHLGNWDLAGAWSTHELAPVTTVAERLRPEEVYEAFVAFRERLGMRILPLTGGPPAMPELVRALRAGGFVPLLADRDLTDQGVTVTFCGREARMAPGPAALAVATGAPLHPVSVHYERRHGPGGTGSGYDVVVTFHEQVPVPETGRTRDKAAAMTQSCAAALEAAVVRHTADWHMMQRVFAEDVR</sequence>
<comment type="caution">
    <text evidence="7">The sequence shown here is derived from an EMBL/GenBank/DDBJ whole genome shotgun (WGS) entry which is preliminary data.</text>
</comment>
<dbReference type="InterPro" id="IPR004960">
    <property type="entry name" value="LipA_acyltrans"/>
</dbReference>
<dbReference type="CDD" id="cd07984">
    <property type="entry name" value="LPLAT_LABLAT-like"/>
    <property type="match status" value="1"/>
</dbReference>
<proteinExistence type="predicted"/>
<comment type="subcellular location">
    <subcellularLocation>
        <location evidence="1">Cell inner membrane</location>
    </subcellularLocation>
</comment>
<keyword evidence="3" id="KW-0997">Cell inner membrane</keyword>
<keyword evidence="6 7" id="KW-0012">Acyltransferase</keyword>
<keyword evidence="4" id="KW-0808">Transferase</keyword>
<evidence type="ECO:0000256" key="3">
    <source>
        <dbReference type="ARBA" id="ARBA00022519"/>
    </source>
</evidence>
<gene>
    <name evidence="7" type="ORF">MHL29_16835</name>
</gene>
<protein>
    <submittedName>
        <fullName evidence="7">Phosphatidylinositol mannoside acyltransferase</fullName>
    </submittedName>
</protein>
<dbReference type="Pfam" id="PF03279">
    <property type="entry name" value="Lip_A_acyltrans"/>
    <property type="match status" value="1"/>
</dbReference>
<evidence type="ECO:0000256" key="4">
    <source>
        <dbReference type="ARBA" id="ARBA00022679"/>
    </source>
</evidence>
<dbReference type="EMBL" id="JAKRCV010000083">
    <property type="protein sequence ID" value="MCG7323543.1"/>
    <property type="molecule type" value="Genomic_DNA"/>
</dbReference>
<evidence type="ECO:0000256" key="2">
    <source>
        <dbReference type="ARBA" id="ARBA00022475"/>
    </source>
</evidence>
<dbReference type="PANTHER" id="PTHR30606:SF10">
    <property type="entry name" value="PHOSPHATIDYLINOSITOL MANNOSIDE ACYLTRANSFERASE"/>
    <property type="match status" value="1"/>
</dbReference>
<dbReference type="PANTHER" id="PTHR30606">
    <property type="entry name" value="LIPID A BIOSYNTHESIS LAUROYL ACYLTRANSFERASE"/>
    <property type="match status" value="1"/>
</dbReference>
<name>A0ABS9Q6Q2_9MICO</name>
<dbReference type="RefSeq" id="WP_029212339.1">
    <property type="nucleotide sequence ID" value="NZ_JAKRCV010000083.1"/>
</dbReference>
<evidence type="ECO:0000256" key="6">
    <source>
        <dbReference type="ARBA" id="ARBA00023315"/>
    </source>
</evidence>
<evidence type="ECO:0000256" key="5">
    <source>
        <dbReference type="ARBA" id="ARBA00023136"/>
    </source>
</evidence>
<dbReference type="Proteomes" id="UP001521931">
    <property type="component" value="Unassembled WGS sequence"/>
</dbReference>